<evidence type="ECO:0000313" key="3">
    <source>
        <dbReference type="Proteomes" id="UP000236919"/>
    </source>
</evidence>
<comment type="caution">
    <text evidence="2">The sequence shown here is derived from an EMBL/GenBank/DDBJ whole genome shotgun (WGS) entry which is preliminary data.</text>
</comment>
<feature type="chain" id="PRO_5015472533" description="Rap1a immunity protein domain-containing protein" evidence="1">
    <location>
        <begin position="24"/>
        <end position="107"/>
    </location>
</feature>
<reference evidence="2 3" key="1">
    <citation type="submission" date="2018-01" db="EMBL/GenBank/DDBJ databases">
        <title>Genomic Encyclopedia of Type Strains, Phase III (KMG-III): the genomes of soil and plant-associated and newly described type strains.</title>
        <authorList>
            <person name="Whitman W."/>
        </authorList>
    </citation>
    <scope>NUCLEOTIDE SEQUENCE [LARGE SCALE GENOMIC DNA]</scope>
    <source>
        <strain evidence="2 3">1131</strain>
    </source>
</reference>
<dbReference type="OrthoDB" id="8480816at2"/>
<name>A0A2S4MHW0_9HYPH</name>
<organism evidence="2 3">
    <name type="scientific">Bosea psychrotolerans</name>
    <dbReference type="NCBI Taxonomy" id="1871628"/>
    <lineage>
        <taxon>Bacteria</taxon>
        <taxon>Pseudomonadati</taxon>
        <taxon>Pseudomonadota</taxon>
        <taxon>Alphaproteobacteria</taxon>
        <taxon>Hyphomicrobiales</taxon>
        <taxon>Boseaceae</taxon>
        <taxon>Bosea</taxon>
    </lineage>
</organism>
<dbReference type="Proteomes" id="UP000236919">
    <property type="component" value="Unassembled WGS sequence"/>
</dbReference>
<dbReference type="AlphaFoldDB" id="A0A2S4MHW0"/>
<evidence type="ECO:0000256" key="1">
    <source>
        <dbReference type="SAM" id="SignalP"/>
    </source>
</evidence>
<evidence type="ECO:0000313" key="2">
    <source>
        <dbReference type="EMBL" id="POR53997.1"/>
    </source>
</evidence>
<proteinExistence type="predicted"/>
<sequence length="107" mass="11183">MRVRSFGFLTGAALLLASPAVGAAELKAGPLFVICSATNERIVSSCHAFTEGFVLGLAGAGAICPPPDAYKDVVKDLVRLPRAEIGDKSVAELLVPRLRVRYPCSGV</sequence>
<accession>A0A2S4MHW0</accession>
<protein>
    <recommendedName>
        <fullName evidence="4">Rap1a immunity protein domain-containing protein</fullName>
    </recommendedName>
</protein>
<keyword evidence="1" id="KW-0732">Signal</keyword>
<dbReference type="EMBL" id="PQFZ01000003">
    <property type="protein sequence ID" value="POR53997.1"/>
    <property type="molecule type" value="Genomic_DNA"/>
</dbReference>
<feature type="signal peptide" evidence="1">
    <location>
        <begin position="1"/>
        <end position="23"/>
    </location>
</feature>
<dbReference type="RefSeq" id="WP_103717221.1">
    <property type="nucleotide sequence ID" value="NZ_PQFZ01000003.1"/>
</dbReference>
<evidence type="ECO:0008006" key="4">
    <source>
        <dbReference type="Google" id="ProtNLM"/>
    </source>
</evidence>
<keyword evidence="3" id="KW-1185">Reference proteome</keyword>
<gene>
    <name evidence="2" type="ORF">CYD53_10394</name>
</gene>